<dbReference type="GO" id="GO:0065002">
    <property type="term" value="P:intracellular protein transmembrane transport"/>
    <property type="evidence" value="ECO:0007669"/>
    <property type="project" value="TreeGrafter"/>
</dbReference>
<evidence type="ECO:0000256" key="9">
    <source>
        <dbReference type="ARBA" id="ARBA00023136"/>
    </source>
</evidence>
<dbReference type="AlphaFoldDB" id="A0A538TRY0"/>
<comment type="subcellular location">
    <subcellularLocation>
        <location evidence="1 10">Cell membrane</location>
        <topology evidence="1 10">Multi-pass membrane protein</topology>
    </subcellularLocation>
</comment>
<evidence type="ECO:0000313" key="12">
    <source>
        <dbReference type="EMBL" id="TMQ66380.1"/>
    </source>
</evidence>
<keyword evidence="6 10" id="KW-0653">Protein transport</keyword>
<evidence type="ECO:0000256" key="11">
    <source>
        <dbReference type="SAM" id="MobiDB-lite"/>
    </source>
</evidence>
<keyword evidence="5 10" id="KW-0812">Transmembrane</keyword>
<evidence type="ECO:0000313" key="13">
    <source>
        <dbReference type="Proteomes" id="UP000316609"/>
    </source>
</evidence>
<keyword evidence="3 10" id="KW-0813">Transport</keyword>
<keyword evidence="7 10" id="KW-1133">Transmembrane helix</keyword>
<feature type="transmembrane region" description="Helical" evidence="10">
    <location>
        <begin position="51"/>
        <end position="73"/>
    </location>
</feature>
<keyword evidence="8 10" id="KW-0811">Translocation</keyword>
<dbReference type="GO" id="GO:0015450">
    <property type="term" value="F:protein-transporting ATPase activity"/>
    <property type="evidence" value="ECO:0007669"/>
    <property type="project" value="UniProtKB-UniRule"/>
</dbReference>
<gene>
    <name evidence="12" type="primary">secG</name>
    <name evidence="12" type="ORF">E6K78_06515</name>
</gene>
<evidence type="ECO:0000256" key="4">
    <source>
        <dbReference type="ARBA" id="ARBA00022475"/>
    </source>
</evidence>
<evidence type="ECO:0000256" key="2">
    <source>
        <dbReference type="ARBA" id="ARBA00008445"/>
    </source>
</evidence>
<keyword evidence="9 10" id="KW-0472">Membrane</keyword>
<comment type="similarity">
    <text evidence="2 10">Belongs to the SecG family.</text>
</comment>
<feature type="compositionally biased region" description="Pro residues" evidence="11">
    <location>
        <begin position="101"/>
        <end position="134"/>
    </location>
</feature>
<dbReference type="PANTHER" id="PTHR34182:SF1">
    <property type="entry name" value="PROTEIN-EXPORT MEMBRANE PROTEIN SECG"/>
    <property type="match status" value="1"/>
</dbReference>
<feature type="region of interest" description="Disordered" evidence="11">
    <location>
        <begin position="75"/>
        <end position="134"/>
    </location>
</feature>
<dbReference type="GO" id="GO:0009306">
    <property type="term" value="P:protein secretion"/>
    <property type="evidence" value="ECO:0007669"/>
    <property type="project" value="UniProtKB-UniRule"/>
</dbReference>
<keyword evidence="4 10" id="KW-1003">Cell membrane</keyword>
<proteinExistence type="inferred from homology"/>
<dbReference type="NCBIfam" id="TIGR00810">
    <property type="entry name" value="secG"/>
    <property type="match status" value="1"/>
</dbReference>
<comment type="caution">
    <text evidence="12">The sequence shown here is derived from an EMBL/GenBank/DDBJ whole genome shotgun (WGS) entry which is preliminary data.</text>
</comment>
<name>A0A538TRY0_UNCEI</name>
<dbReference type="PRINTS" id="PR01651">
    <property type="entry name" value="SECGEXPORT"/>
</dbReference>
<dbReference type="GO" id="GO:0005886">
    <property type="term" value="C:plasma membrane"/>
    <property type="evidence" value="ECO:0007669"/>
    <property type="project" value="UniProtKB-SubCell"/>
</dbReference>
<protein>
    <recommendedName>
        <fullName evidence="10">Protein-export membrane protein SecG</fullName>
    </recommendedName>
</protein>
<dbReference type="GO" id="GO:0043952">
    <property type="term" value="P:protein transport by the Sec complex"/>
    <property type="evidence" value="ECO:0007669"/>
    <property type="project" value="TreeGrafter"/>
</dbReference>
<dbReference type="PANTHER" id="PTHR34182">
    <property type="entry name" value="PROTEIN-EXPORT MEMBRANE PROTEIN SECG"/>
    <property type="match status" value="1"/>
</dbReference>
<comment type="function">
    <text evidence="10">Involved in protein export. Participates in an early event of protein translocation.</text>
</comment>
<evidence type="ECO:0000256" key="6">
    <source>
        <dbReference type="ARBA" id="ARBA00022927"/>
    </source>
</evidence>
<dbReference type="InterPro" id="IPR004692">
    <property type="entry name" value="SecG"/>
</dbReference>
<evidence type="ECO:0000256" key="8">
    <source>
        <dbReference type="ARBA" id="ARBA00023010"/>
    </source>
</evidence>
<evidence type="ECO:0000256" key="7">
    <source>
        <dbReference type="ARBA" id="ARBA00022989"/>
    </source>
</evidence>
<accession>A0A538TRY0</accession>
<dbReference type="EMBL" id="VBOY01000058">
    <property type="protein sequence ID" value="TMQ66380.1"/>
    <property type="molecule type" value="Genomic_DNA"/>
</dbReference>
<evidence type="ECO:0000256" key="3">
    <source>
        <dbReference type="ARBA" id="ARBA00022448"/>
    </source>
</evidence>
<dbReference type="Pfam" id="PF03840">
    <property type="entry name" value="SecG"/>
    <property type="match status" value="1"/>
</dbReference>
<reference evidence="12 13" key="1">
    <citation type="journal article" date="2019" name="Nat. Microbiol.">
        <title>Mediterranean grassland soil C-N compound turnover is dependent on rainfall and depth, and is mediated by genomically divergent microorganisms.</title>
        <authorList>
            <person name="Diamond S."/>
            <person name="Andeer P.F."/>
            <person name="Li Z."/>
            <person name="Crits-Christoph A."/>
            <person name="Burstein D."/>
            <person name="Anantharaman K."/>
            <person name="Lane K.R."/>
            <person name="Thomas B.C."/>
            <person name="Pan C."/>
            <person name="Northen T.R."/>
            <person name="Banfield J.F."/>
        </authorList>
    </citation>
    <scope>NUCLEOTIDE SEQUENCE [LARGE SCALE GENOMIC DNA]</scope>
    <source>
        <strain evidence="12">WS_8</strain>
    </source>
</reference>
<evidence type="ECO:0000256" key="1">
    <source>
        <dbReference type="ARBA" id="ARBA00004651"/>
    </source>
</evidence>
<sequence>MYGLLLTLHILICLALIAVVLLQSGKGGGLASGAFGGTAQTVFGGRGATDFITRATMVLGGAFFVMSLVLALLSSGTSGPGRSLIQEEARRAPAPAQVPSSQPPAGNPAAPGPAAPGPPAPSQPTPTPPPGGGH</sequence>
<dbReference type="Proteomes" id="UP000316609">
    <property type="component" value="Unassembled WGS sequence"/>
</dbReference>
<organism evidence="12 13">
    <name type="scientific">Eiseniibacteriota bacterium</name>
    <dbReference type="NCBI Taxonomy" id="2212470"/>
    <lineage>
        <taxon>Bacteria</taxon>
        <taxon>Candidatus Eiseniibacteriota</taxon>
    </lineage>
</organism>
<comment type="caution">
    <text evidence="10">Lacks conserved residue(s) required for the propagation of feature annotation.</text>
</comment>
<evidence type="ECO:0000256" key="10">
    <source>
        <dbReference type="RuleBase" id="RU365087"/>
    </source>
</evidence>
<evidence type="ECO:0000256" key="5">
    <source>
        <dbReference type="ARBA" id="ARBA00022692"/>
    </source>
</evidence>